<sequence length="389" mass="43511">MLTSTVERQMLRKLPPEVWLFIFEHLQWPQPQLASMLRISSYTKGIVERILYREPKIGFSLKGTEIAHLVEQFHRTVTKGDGHLASNVQTLSLGRIRKKPAKETPVQDDTCITAALLLSLRNLKQLEVLYHGVTPVPPAVDPSSRFTSITHLCWSAEVKDAVSFASFLASLPSLERLMAGGDGIGSIPLAPTALPLLRHLVNASFELTESILVGRQICHLGVKTNNVQSCFSNAFGKHVTSAPLPVVKSVQSLSINSDAIHLIPLTACAYAWYSFPEMRYLRIASDDPLGSLSELVPYVSQLRHTKVKFLSFEAVSDDDGMESAKDLFAALPSLKTFDYQRMNDDAEEGFHRFRRDKLEDEPEWIEEESTSEWDQQWTDSEAGSGEVEE</sequence>
<dbReference type="Gene3D" id="3.80.10.10">
    <property type="entry name" value="Ribonuclease Inhibitor"/>
    <property type="match status" value="1"/>
</dbReference>
<comment type="caution">
    <text evidence="2">The sequence shown here is derived from an EMBL/GenBank/DDBJ whole genome shotgun (WGS) entry which is preliminary data.</text>
</comment>
<evidence type="ECO:0008006" key="4">
    <source>
        <dbReference type="Google" id="ProtNLM"/>
    </source>
</evidence>
<evidence type="ECO:0000313" key="2">
    <source>
        <dbReference type="EMBL" id="KAF9491315.1"/>
    </source>
</evidence>
<name>A0A9P5ZPM9_PLEER</name>
<organism evidence="2 3">
    <name type="scientific">Pleurotus eryngii</name>
    <name type="common">Boletus of the steppes</name>
    <dbReference type="NCBI Taxonomy" id="5323"/>
    <lineage>
        <taxon>Eukaryota</taxon>
        <taxon>Fungi</taxon>
        <taxon>Dikarya</taxon>
        <taxon>Basidiomycota</taxon>
        <taxon>Agaricomycotina</taxon>
        <taxon>Agaricomycetes</taxon>
        <taxon>Agaricomycetidae</taxon>
        <taxon>Agaricales</taxon>
        <taxon>Pleurotineae</taxon>
        <taxon>Pleurotaceae</taxon>
        <taxon>Pleurotus</taxon>
    </lineage>
</organism>
<dbReference type="SUPFAM" id="SSF52058">
    <property type="entry name" value="L domain-like"/>
    <property type="match status" value="1"/>
</dbReference>
<accession>A0A9P5ZPM9</accession>
<evidence type="ECO:0000256" key="1">
    <source>
        <dbReference type="SAM" id="MobiDB-lite"/>
    </source>
</evidence>
<dbReference type="Proteomes" id="UP000807025">
    <property type="component" value="Unassembled WGS sequence"/>
</dbReference>
<dbReference type="OrthoDB" id="10341124at2759"/>
<keyword evidence="3" id="KW-1185">Reference proteome</keyword>
<reference evidence="2" key="1">
    <citation type="submission" date="2020-11" db="EMBL/GenBank/DDBJ databases">
        <authorList>
            <consortium name="DOE Joint Genome Institute"/>
            <person name="Ahrendt S."/>
            <person name="Riley R."/>
            <person name="Andreopoulos W."/>
            <person name="Labutti K."/>
            <person name="Pangilinan J."/>
            <person name="Ruiz-Duenas F.J."/>
            <person name="Barrasa J.M."/>
            <person name="Sanchez-Garcia M."/>
            <person name="Camarero S."/>
            <person name="Miyauchi S."/>
            <person name="Serrano A."/>
            <person name="Linde D."/>
            <person name="Babiker R."/>
            <person name="Drula E."/>
            <person name="Ayuso-Fernandez I."/>
            <person name="Pacheco R."/>
            <person name="Padilla G."/>
            <person name="Ferreira P."/>
            <person name="Barriuso J."/>
            <person name="Kellner H."/>
            <person name="Castanera R."/>
            <person name="Alfaro M."/>
            <person name="Ramirez L."/>
            <person name="Pisabarro A.G."/>
            <person name="Kuo A."/>
            <person name="Tritt A."/>
            <person name="Lipzen A."/>
            <person name="He G."/>
            <person name="Yan M."/>
            <person name="Ng V."/>
            <person name="Cullen D."/>
            <person name="Martin F."/>
            <person name="Rosso M.-N."/>
            <person name="Henrissat B."/>
            <person name="Hibbett D."/>
            <person name="Martinez A.T."/>
            <person name="Grigoriev I.V."/>
        </authorList>
    </citation>
    <scope>NUCLEOTIDE SEQUENCE</scope>
    <source>
        <strain evidence="2">ATCC 90797</strain>
    </source>
</reference>
<feature type="region of interest" description="Disordered" evidence="1">
    <location>
        <begin position="361"/>
        <end position="389"/>
    </location>
</feature>
<proteinExistence type="predicted"/>
<protein>
    <recommendedName>
        <fullName evidence="4">F-box domain-containing protein</fullName>
    </recommendedName>
</protein>
<feature type="compositionally biased region" description="Acidic residues" evidence="1">
    <location>
        <begin position="361"/>
        <end position="371"/>
    </location>
</feature>
<dbReference type="AlphaFoldDB" id="A0A9P5ZPM9"/>
<dbReference type="InterPro" id="IPR032675">
    <property type="entry name" value="LRR_dom_sf"/>
</dbReference>
<evidence type="ECO:0000313" key="3">
    <source>
        <dbReference type="Proteomes" id="UP000807025"/>
    </source>
</evidence>
<dbReference type="EMBL" id="MU154622">
    <property type="protein sequence ID" value="KAF9491315.1"/>
    <property type="molecule type" value="Genomic_DNA"/>
</dbReference>
<gene>
    <name evidence="2" type="ORF">BDN71DRAFT_1592348</name>
</gene>